<feature type="compositionally biased region" description="Polar residues" evidence="1">
    <location>
        <begin position="249"/>
        <end position="260"/>
    </location>
</feature>
<feature type="region of interest" description="Disordered" evidence="1">
    <location>
        <begin position="622"/>
        <end position="742"/>
    </location>
</feature>
<feature type="compositionally biased region" description="Basic and acidic residues" evidence="1">
    <location>
        <begin position="96"/>
        <end position="126"/>
    </location>
</feature>
<feature type="compositionally biased region" description="Basic and acidic residues" evidence="1">
    <location>
        <begin position="261"/>
        <end position="274"/>
    </location>
</feature>
<dbReference type="RefSeq" id="XP_033520283.1">
    <property type="nucleotide sequence ID" value="XM_033673519.1"/>
</dbReference>
<feature type="region of interest" description="Disordered" evidence="1">
    <location>
        <begin position="771"/>
        <end position="797"/>
    </location>
</feature>
<name>A0A6A6A5K6_9PLEO</name>
<keyword evidence="3" id="KW-1185">Reference proteome</keyword>
<feature type="compositionally biased region" description="Low complexity" evidence="1">
    <location>
        <begin position="331"/>
        <end position="343"/>
    </location>
</feature>
<dbReference type="EMBL" id="ML977515">
    <property type="protein sequence ID" value="KAF2125891.1"/>
    <property type="molecule type" value="Genomic_DNA"/>
</dbReference>
<evidence type="ECO:0000313" key="3">
    <source>
        <dbReference type="Proteomes" id="UP000799771"/>
    </source>
</evidence>
<evidence type="ECO:0000256" key="1">
    <source>
        <dbReference type="SAM" id="MobiDB-lite"/>
    </source>
</evidence>
<feature type="region of interest" description="Disordered" evidence="1">
    <location>
        <begin position="1"/>
        <end position="463"/>
    </location>
</feature>
<dbReference type="Proteomes" id="UP000799771">
    <property type="component" value="Unassembled WGS sequence"/>
</dbReference>
<feature type="region of interest" description="Disordered" evidence="1">
    <location>
        <begin position="517"/>
        <end position="608"/>
    </location>
</feature>
<reference evidence="2" key="1">
    <citation type="journal article" date="2020" name="Stud. Mycol.">
        <title>101 Dothideomycetes genomes: a test case for predicting lifestyles and emergence of pathogens.</title>
        <authorList>
            <person name="Haridas S."/>
            <person name="Albert R."/>
            <person name="Binder M."/>
            <person name="Bloem J."/>
            <person name="Labutti K."/>
            <person name="Salamov A."/>
            <person name="Andreopoulos B."/>
            <person name="Baker S."/>
            <person name="Barry K."/>
            <person name="Bills G."/>
            <person name="Bluhm B."/>
            <person name="Cannon C."/>
            <person name="Castanera R."/>
            <person name="Culley D."/>
            <person name="Daum C."/>
            <person name="Ezra D."/>
            <person name="Gonzalez J."/>
            <person name="Henrissat B."/>
            <person name="Kuo A."/>
            <person name="Liang C."/>
            <person name="Lipzen A."/>
            <person name="Lutzoni F."/>
            <person name="Magnuson J."/>
            <person name="Mondo S."/>
            <person name="Nolan M."/>
            <person name="Ohm R."/>
            <person name="Pangilinan J."/>
            <person name="Park H.-J."/>
            <person name="Ramirez L."/>
            <person name="Alfaro M."/>
            <person name="Sun H."/>
            <person name="Tritt A."/>
            <person name="Yoshinaga Y."/>
            <person name="Zwiers L.-H."/>
            <person name="Turgeon B."/>
            <person name="Goodwin S."/>
            <person name="Spatafora J."/>
            <person name="Crous P."/>
            <person name="Grigoriev I."/>
        </authorList>
    </citation>
    <scope>NUCLEOTIDE SEQUENCE</scope>
    <source>
        <strain evidence="2">CBS 119687</strain>
    </source>
</reference>
<feature type="compositionally biased region" description="Low complexity" evidence="1">
    <location>
        <begin position="189"/>
        <end position="203"/>
    </location>
</feature>
<feature type="compositionally biased region" description="Low complexity" evidence="1">
    <location>
        <begin position="386"/>
        <end position="413"/>
    </location>
</feature>
<feature type="compositionally biased region" description="Basic and acidic residues" evidence="1">
    <location>
        <begin position="207"/>
        <end position="227"/>
    </location>
</feature>
<sequence length="797" mass="83755">MSDFGTEFGRQEKNEPTSPSQARVTERDSAPKEPEQEFLKLNVAENKPAVEDSEGAAKPSTHEPAVAQPSDVVEKDVTDQSPHAGNVPETGSSYKDVAKKDIPEQDLGLKKDVTEEDSPSKKDVAEPKAVAVEDDVKKDVVEDVVAEKVAAKQDPVANDDVVSKDASGPFIPLQEDARPESASKEVAGSSHPKPQSSTDSSSSAKPDITREEPAPSPHDDVVGERAVESSPSHNDAAPIPSSTKDVDGSLSSTPQGSTEQKPAEKEIDNRKVVKEVLPFPPQQASTPQNVDEQSPSTKQVSTPQDVSGQPSKEEKSPVSNTTSQPDQPAGLISSITSLLPSLTAQEPSATQQPTTTERSTSEPEEDNTLSSFIKAGQNLIGIGAGTPPQTSSSVSPTVPQSTSSQNPSSEGSTLTGLLQAGKDLVGLGTDKPTHEPSGGLPSTSDKSIAYVPTSTQGSTIARPSMNDEIPAIHDAGKHVPSVQQGLPDALGLFSASTPQQSSLTSVSHPSILQELASVNRDSKFPDTARAGEHSPRIGSYGSSSRDSSSRPYGGPVTSDRSRHGSVADGPTSYHDTSKPLTERLYHPSGSHSSSRPSSLYESAVPSGESYTAQLERLYNASGGSRRSSLYEPASYSPNLASSSELPSLATARTSSSRPSSLYESSSSSTHKPFSTLNPQYSPTLGKSLHEQSAMHHSLPSRQSPSSVADRGSVSGLSYSGHSPASYSTSGLSATPYSPSLAEGSYTQQILAGQTNLHIPGFEESAFKVPDTDHVEQSIEGGEVKFSGIAQDERGRKR</sequence>
<feature type="compositionally biased region" description="Basic and acidic residues" evidence="1">
    <location>
        <begin position="520"/>
        <end position="535"/>
    </location>
</feature>
<dbReference type="AlphaFoldDB" id="A0A6A6A5K6"/>
<evidence type="ECO:0000313" key="2">
    <source>
        <dbReference type="EMBL" id="KAF2125891.1"/>
    </source>
</evidence>
<feature type="compositionally biased region" description="Polar residues" evidence="1">
    <location>
        <begin position="317"/>
        <end position="326"/>
    </location>
</feature>
<feature type="compositionally biased region" description="Basic and acidic residues" evidence="1">
    <location>
        <begin position="24"/>
        <end position="38"/>
    </location>
</feature>
<feature type="compositionally biased region" description="Polar residues" evidence="1">
    <location>
        <begin position="714"/>
        <end position="737"/>
    </location>
</feature>
<feature type="compositionally biased region" description="Basic and acidic residues" evidence="1">
    <location>
        <begin position="575"/>
        <end position="585"/>
    </location>
</feature>
<proteinExistence type="predicted"/>
<dbReference type="GeneID" id="54413951"/>
<gene>
    <name evidence="2" type="ORF">P153DRAFT_95661</name>
</gene>
<feature type="compositionally biased region" description="Low complexity" evidence="1">
    <location>
        <begin position="586"/>
        <end position="602"/>
    </location>
</feature>
<feature type="compositionally biased region" description="Polar residues" evidence="1">
    <location>
        <begin position="440"/>
        <end position="461"/>
    </location>
</feature>
<accession>A0A6A6A5K6</accession>
<feature type="compositionally biased region" description="Low complexity" evidence="1">
    <location>
        <begin position="538"/>
        <end position="555"/>
    </location>
</feature>
<feature type="compositionally biased region" description="Polar residues" evidence="1">
    <location>
        <begin position="282"/>
        <end position="310"/>
    </location>
</feature>
<protein>
    <submittedName>
        <fullName evidence="2">Uncharacterized protein</fullName>
    </submittedName>
</protein>
<feature type="compositionally biased region" description="Basic and acidic residues" evidence="1">
    <location>
        <begin position="134"/>
        <end position="151"/>
    </location>
</feature>
<feature type="compositionally biased region" description="Polar residues" evidence="1">
    <location>
        <begin position="635"/>
        <end position="645"/>
    </location>
</feature>
<feature type="compositionally biased region" description="Polar residues" evidence="1">
    <location>
        <begin position="79"/>
        <end position="93"/>
    </location>
</feature>
<organism evidence="2 3">
    <name type="scientific">Dothidotthia symphoricarpi CBS 119687</name>
    <dbReference type="NCBI Taxonomy" id="1392245"/>
    <lineage>
        <taxon>Eukaryota</taxon>
        <taxon>Fungi</taxon>
        <taxon>Dikarya</taxon>
        <taxon>Ascomycota</taxon>
        <taxon>Pezizomycotina</taxon>
        <taxon>Dothideomycetes</taxon>
        <taxon>Pleosporomycetidae</taxon>
        <taxon>Pleosporales</taxon>
        <taxon>Dothidotthiaceae</taxon>
        <taxon>Dothidotthia</taxon>
    </lineage>
</organism>
<feature type="compositionally biased region" description="Low complexity" evidence="1">
    <location>
        <begin position="646"/>
        <end position="668"/>
    </location>
</feature>
<feature type="compositionally biased region" description="Polar residues" evidence="1">
    <location>
        <begin position="669"/>
        <end position="684"/>
    </location>
</feature>